<organism evidence="2 3">
    <name type="scientific">Uliginosibacterium paludis</name>
    <dbReference type="NCBI Taxonomy" id="1615952"/>
    <lineage>
        <taxon>Bacteria</taxon>
        <taxon>Pseudomonadati</taxon>
        <taxon>Pseudomonadota</taxon>
        <taxon>Betaproteobacteria</taxon>
        <taxon>Rhodocyclales</taxon>
        <taxon>Zoogloeaceae</taxon>
        <taxon>Uliginosibacterium</taxon>
    </lineage>
</organism>
<name>A0ABV2CTX2_9RHOO</name>
<evidence type="ECO:0000313" key="3">
    <source>
        <dbReference type="Proteomes" id="UP001548590"/>
    </source>
</evidence>
<dbReference type="Gene3D" id="3.30.70.100">
    <property type="match status" value="1"/>
</dbReference>
<gene>
    <name evidence="2" type="ORF">ABVT11_16150</name>
</gene>
<dbReference type="InterPro" id="IPR007138">
    <property type="entry name" value="ABM_dom"/>
</dbReference>
<dbReference type="EC" id="1.-.-.-" evidence="2"/>
<feature type="domain" description="ABM" evidence="1">
    <location>
        <begin position="6"/>
        <end position="101"/>
    </location>
</feature>
<reference evidence="2 3" key="1">
    <citation type="submission" date="2024-07" db="EMBL/GenBank/DDBJ databases">
        <title>Uliginosibacterium paludis KCTC:42655.</title>
        <authorList>
            <person name="Kim M.K."/>
        </authorList>
    </citation>
    <scope>NUCLEOTIDE SEQUENCE [LARGE SCALE GENOMIC DNA]</scope>
    <source>
        <strain evidence="2 3">KCTC 42655</strain>
    </source>
</reference>
<dbReference type="PANTHER" id="PTHR33336:SF15">
    <property type="entry name" value="ABM DOMAIN-CONTAINING PROTEIN"/>
    <property type="match status" value="1"/>
</dbReference>
<dbReference type="PANTHER" id="PTHR33336">
    <property type="entry name" value="QUINOL MONOOXYGENASE YGIN-RELATED"/>
    <property type="match status" value="1"/>
</dbReference>
<keyword evidence="2" id="KW-0503">Monooxygenase</keyword>
<sequence length="103" mass="11741">MSGTQIHVITLAEALPEHFPEVLETLSALANLCRQEEGCIRFDVYVDSTQPYQLNTIETWRNREDHQRHLDSAHVARGVLSLIGKMKGLPHIRILRPISELSE</sequence>
<protein>
    <submittedName>
        <fullName evidence="2">Quinol monooxygenase</fullName>
        <ecNumber evidence="2">1.-.-.-</ecNumber>
    </submittedName>
</protein>
<evidence type="ECO:0000259" key="1">
    <source>
        <dbReference type="PROSITE" id="PS51725"/>
    </source>
</evidence>
<evidence type="ECO:0000313" key="2">
    <source>
        <dbReference type="EMBL" id="MET1491371.1"/>
    </source>
</evidence>
<dbReference type="GO" id="GO:0004497">
    <property type="term" value="F:monooxygenase activity"/>
    <property type="evidence" value="ECO:0007669"/>
    <property type="project" value="UniProtKB-KW"/>
</dbReference>
<proteinExistence type="predicted"/>
<accession>A0ABV2CTX2</accession>
<dbReference type="EMBL" id="JBEWLZ010000011">
    <property type="protein sequence ID" value="MET1491371.1"/>
    <property type="molecule type" value="Genomic_DNA"/>
</dbReference>
<keyword evidence="2" id="KW-0560">Oxidoreductase</keyword>
<keyword evidence="3" id="KW-1185">Reference proteome</keyword>
<dbReference type="Proteomes" id="UP001548590">
    <property type="component" value="Unassembled WGS sequence"/>
</dbReference>
<dbReference type="Pfam" id="PF03992">
    <property type="entry name" value="ABM"/>
    <property type="match status" value="1"/>
</dbReference>
<dbReference type="SUPFAM" id="SSF54909">
    <property type="entry name" value="Dimeric alpha+beta barrel"/>
    <property type="match status" value="1"/>
</dbReference>
<dbReference type="RefSeq" id="WP_345929290.1">
    <property type="nucleotide sequence ID" value="NZ_JBDIVF010000009.1"/>
</dbReference>
<comment type="caution">
    <text evidence="2">The sequence shown here is derived from an EMBL/GenBank/DDBJ whole genome shotgun (WGS) entry which is preliminary data.</text>
</comment>
<dbReference type="InterPro" id="IPR050744">
    <property type="entry name" value="AI-2_Isomerase_LsrG"/>
</dbReference>
<dbReference type="InterPro" id="IPR011008">
    <property type="entry name" value="Dimeric_a/b-barrel"/>
</dbReference>
<dbReference type="PROSITE" id="PS51725">
    <property type="entry name" value="ABM"/>
    <property type="match status" value="1"/>
</dbReference>